<gene>
    <name evidence="3" type="primary">fliK</name>
    <name evidence="3" type="ORF">SMUL_3296</name>
</gene>
<feature type="region of interest" description="Disordered" evidence="1">
    <location>
        <begin position="281"/>
        <end position="303"/>
    </location>
</feature>
<feature type="compositionally biased region" description="Low complexity" evidence="1">
    <location>
        <begin position="476"/>
        <end position="492"/>
    </location>
</feature>
<evidence type="ECO:0000259" key="2">
    <source>
        <dbReference type="Pfam" id="PF02120"/>
    </source>
</evidence>
<dbReference type="EMBL" id="CP007201">
    <property type="protein sequence ID" value="AHJ14517.1"/>
    <property type="molecule type" value="Genomic_DNA"/>
</dbReference>
<feature type="domain" description="Flagellar hook-length control protein-like C-terminal" evidence="2">
    <location>
        <begin position="399"/>
        <end position="478"/>
    </location>
</feature>
<evidence type="ECO:0000313" key="4">
    <source>
        <dbReference type="Proteomes" id="UP000019322"/>
    </source>
</evidence>
<feature type="compositionally biased region" description="Low complexity" evidence="1">
    <location>
        <begin position="352"/>
        <end position="363"/>
    </location>
</feature>
<dbReference type="Proteomes" id="UP000019322">
    <property type="component" value="Chromosome"/>
</dbReference>
<feature type="compositionally biased region" description="Low complexity" evidence="1">
    <location>
        <begin position="287"/>
        <end position="300"/>
    </location>
</feature>
<dbReference type="Pfam" id="PF02120">
    <property type="entry name" value="Flg_hook"/>
    <property type="match status" value="1"/>
</dbReference>
<feature type="compositionally biased region" description="Acidic residues" evidence="1">
    <location>
        <begin position="493"/>
        <end position="502"/>
    </location>
</feature>
<dbReference type="KEGG" id="smul:SMUL_3296"/>
<feature type="region of interest" description="Disordered" evidence="1">
    <location>
        <begin position="473"/>
        <end position="502"/>
    </location>
</feature>
<sequence length="513" mass="55785">MQNLLSFVQASSALPVASVSTEAMKSESGDGSFSESFFSMILGQYASEEEQTPLSETALPVTTQENDTLELLSSEGEAKSIDEHLLEDLLSVVSTLQDDPTATVFPTLNASSSLEKLVASETTRQEFASVKNVSDLLALSQKYNLGLEKLTISTESAQSLQAKFPTLAENNFFDDLQTALTTAQSTTQSDVSLSTTASSVMSLLDKQSTQTQTSSKSSMLSELISKENLSTQTDGEVESLEVNEKQQTVQAIQEETTETSTKPLDTLLQKVTNANETKKTLTAENASLSSDDTSVETSTTRVNEVPVERVQTEDESIDSVLTTLKTDKTSDEAAEEEIALSQKIVSSEESETTSTSSEDSQSTLEIKNDLKTTLRQEITSKTATVKESLNQFASDLQEKIDAYKPPIMKVELSLSPQSLGDVDVTLLTRGNNLHVTISSNTSTMSLFTQNQNDVKSALINMGFTNLEMNFSDQNNKEQAQQNQKNSSGSSDEFTTESSEEETTLLEIVIPQYV</sequence>
<dbReference type="Gene3D" id="3.30.750.140">
    <property type="match status" value="1"/>
</dbReference>
<organism evidence="3 4">
    <name type="scientific">Sulfurospirillum multivorans (strain DM 12446 / JCM 15788 / NBRC 109480)</name>
    <dbReference type="NCBI Taxonomy" id="1150621"/>
    <lineage>
        <taxon>Bacteria</taxon>
        <taxon>Pseudomonadati</taxon>
        <taxon>Campylobacterota</taxon>
        <taxon>Epsilonproteobacteria</taxon>
        <taxon>Campylobacterales</taxon>
        <taxon>Sulfurospirillaceae</taxon>
        <taxon>Sulfurospirillum</taxon>
    </lineage>
</organism>
<protein>
    <submittedName>
        <fullName evidence="3">Flagellar hook-length control protein FliK</fullName>
    </submittedName>
</protein>
<dbReference type="RefSeq" id="WP_025346330.1">
    <property type="nucleotide sequence ID" value="NZ_CP007201.1"/>
</dbReference>
<name>A0AA86E464_SULMK</name>
<keyword evidence="3" id="KW-0282">Flagellum</keyword>
<feature type="region of interest" description="Disordered" evidence="1">
    <location>
        <begin position="342"/>
        <end position="365"/>
    </location>
</feature>
<accession>A0AA86E464</accession>
<dbReference type="AlphaFoldDB" id="A0AA86E464"/>
<keyword evidence="3" id="KW-0966">Cell projection</keyword>
<reference evidence="3 4" key="1">
    <citation type="journal article" date="2014" name="Environ. Microbiol.">
        <title>Insights into organohalide respiration and the versatile catabolism of Sulfurospirillum multivorans gained from comparative genomics and physiological studies.</title>
        <authorList>
            <person name="Goris T."/>
            <person name="Schubert T."/>
            <person name="Gadkari J."/>
            <person name="Wubet T."/>
            <person name="Tarkka M."/>
            <person name="Buscot F."/>
            <person name="Adrian L."/>
            <person name="Diekert G."/>
        </authorList>
    </citation>
    <scope>NUCLEOTIDE SEQUENCE [LARGE SCALE GENOMIC DNA]</scope>
    <source>
        <strain evidence="4">DM 12446 / JCM 15788 / NBRC 109480</strain>
    </source>
</reference>
<proteinExistence type="predicted"/>
<dbReference type="InterPro" id="IPR038610">
    <property type="entry name" value="FliK-like_C_sf"/>
</dbReference>
<keyword evidence="3" id="KW-0969">Cilium</keyword>
<evidence type="ECO:0000313" key="3">
    <source>
        <dbReference type="EMBL" id="AHJ14517.1"/>
    </source>
</evidence>
<dbReference type="InterPro" id="IPR021136">
    <property type="entry name" value="Flagellar_hook_control-like_C"/>
</dbReference>
<evidence type="ECO:0000256" key="1">
    <source>
        <dbReference type="SAM" id="MobiDB-lite"/>
    </source>
</evidence>